<dbReference type="KEGG" id="cser:CCO03_11030"/>
<proteinExistence type="predicted"/>
<gene>
    <name evidence="4" type="ORF">CCO03_11030</name>
</gene>
<dbReference type="OrthoDB" id="1821130at2"/>
<reference evidence="4 5" key="1">
    <citation type="submission" date="2017-05" db="EMBL/GenBank/DDBJ databases">
        <authorList>
            <person name="Song R."/>
            <person name="Chenine A.L."/>
            <person name="Ruprecht R.M."/>
        </authorList>
    </citation>
    <scope>NUCLEOTIDE SEQUENCE [LARGE SCALE GENOMIC DNA]</scope>
    <source>
        <strain evidence="4 5">DSM 26136</strain>
    </source>
</reference>
<dbReference type="PANTHER" id="PTHR43877:SF1">
    <property type="entry name" value="ACETYLTRANSFERASE"/>
    <property type="match status" value="1"/>
</dbReference>
<dbReference type="PANTHER" id="PTHR43877">
    <property type="entry name" value="AMINOALKYLPHOSPHONATE N-ACETYLTRANSFERASE-RELATED-RELATED"/>
    <property type="match status" value="1"/>
</dbReference>
<evidence type="ECO:0000256" key="1">
    <source>
        <dbReference type="ARBA" id="ARBA00022679"/>
    </source>
</evidence>
<dbReference type="PROSITE" id="PS51186">
    <property type="entry name" value="GNAT"/>
    <property type="match status" value="1"/>
</dbReference>
<keyword evidence="2" id="KW-0012">Acyltransferase</keyword>
<organism evidence="4 5">
    <name type="scientific">Comamonas serinivorans</name>
    <dbReference type="NCBI Taxonomy" id="1082851"/>
    <lineage>
        <taxon>Bacteria</taxon>
        <taxon>Pseudomonadati</taxon>
        <taxon>Pseudomonadota</taxon>
        <taxon>Betaproteobacteria</taxon>
        <taxon>Burkholderiales</taxon>
        <taxon>Comamonadaceae</taxon>
        <taxon>Comamonas</taxon>
    </lineage>
</organism>
<keyword evidence="1 4" id="KW-0808">Transferase</keyword>
<evidence type="ECO:0000256" key="2">
    <source>
        <dbReference type="ARBA" id="ARBA00023315"/>
    </source>
</evidence>
<dbReference type="Pfam" id="PF00583">
    <property type="entry name" value="Acetyltransf_1"/>
    <property type="match status" value="1"/>
</dbReference>
<dbReference type="EMBL" id="CP021455">
    <property type="protein sequence ID" value="ARU06789.1"/>
    <property type="molecule type" value="Genomic_DNA"/>
</dbReference>
<evidence type="ECO:0000259" key="3">
    <source>
        <dbReference type="PROSITE" id="PS51186"/>
    </source>
</evidence>
<dbReference type="Gene3D" id="3.40.630.30">
    <property type="match status" value="1"/>
</dbReference>
<dbReference type="GO" id="GO:0016747">
    <property type="term" value="F:acyltransferase activity, transferring groups other than amino-acyl groups"/>
    <property type="evidence" value="ECO:0007669"/>
    <property type="project" value="InterPro"/>
</dbReference>
<sequence>MSDQPTTATLRIRPFAPADAAAVVALWQRCGLTRPWNDPHKDIARKLGVQADWFLVGESVAADAAPTDSAPAKPATPGAGAAPLIASVMAGYDGHRGWVNYLAVDPDHQRHGHASRLMQQVEALLTAAGCPKLSLQVRQGNDAAQAFYARLGYAVDPVTSMGKRLIPD</sequence>
<feature type="domain" description="N-acetyltransferase" evidence="3">
    <location>
        <begin position="10"/>
        <end position="168"/>
    </location>
</feature>
<evidence type="ECO:0000313" key="5">
    <source>
        <dbReference type="Proteomes" id="UP000196138"/>
    </source>
</evidence>
<accession>A0A1Y0ETW6</accession>
<evidence type="ECO:0000313" key="4">
    <source>
        <dbReference type="EMBL" id="ARU06789.1"/>
    </source>
</evidence>
<dbReference type="AlphaFoldDB" id="A0A1Y0ETW6"/>
<name>A0A1Y0ETW6_9BURK</name>
<dbReference type="Proteomes" id="UP000196138">
    <property type="component" value="Chromosome"/>
</dbReference>
<dbReference type="InterPro" id="IPR050832">
    <property type="entry name" value="Bact_Acetyltransf"/>
</dbReference>
<protein>
    <submittedName>
        <fullName evidence="4">Acetyltransferase GCN5</fullName>
    </submittedName>
</protein>
<dbReference type="InterPro" id="IPR016181">
    <property type="entry name" value="Acyl_CoA_acyltransferase"/>
</dbReference>
<keyword evidence="5" id="KW-1185">Reference proteome</keyword>
<dbReference type="RefSeq" id="WP_087284562.1">
    <property type="nucleotide sequence ID" value="NZ_CP021455.1"/>
</dbReference>
<dbReference type="InterPro" id="IPR000182">
    <property type="entry name" value="GNAT_dom"/>
</dbReference>
<dbReference type="CDD" id="cd04301">
    <property type="entry name" value="NAT_SF"/>
    <property type="match status" value="1"/>
</dbReference>
<dbReference type="SUPFAM" id="SSF55729">
    <property type="entry name" value="Acyl-CoA N-acyltransferases (Nat)"/>
    <property type="match status" value="1"/>
</dbReference>